<dbReference type="SUPFAM" id="SSF52025">
    <property type="entry name" value="PA domain"/>
    <property type="match status" value="1"/>
</dbReference>
<dbReference type="GeneID" id="25266123"/>
<dbReference type="FunFam" id="3.40.630.10:FF:000101">
    <property type="entry name" value="N-acetylated alpha-linked acidic dipeptidase like 1"/>
    <property type="match status" value="1"/>
</dbReference>
<name>A0A066VHP4_TILAU</name>
<dbReference type="InterPro" id="IPR039373">
    <property type="entry name" value="Peptidase_M28B"/>
</dbReference>
<dbReference type="OMA" id="HMAGTPG"/>
<comment type="similarity">
    <text evidence="1">Belongs to the peptidase M28 family. M28B subfamily.</text>
</comment>
<feature type="compositionally biased region" description="Basic and acidic residues" evidence="2">
    <location>
        <begin position="857"/>
        <end position="869"/>
    </location>
</feature>
<feature type="compositionally biased region" description="Basic residues" evidence="2">
    <location>
        <begin position="278"/>
        <end position="287"/>
    </location>
</feature>
<dbReference type="InParanoid" id="A0A066VHP4"/>
<keyword evidence="3" id="KW-1133">Transmembrane helix</keyword>
<evidence type="ECO:0000259" key="5">
    <source>
        <dbReference type="Pfam" id="PF04253"/>
    </source>
</evidence>
<feature type="domain" description="Peptidase M28" evidence="6">
    <location>
        <begin position="559"/>
        <end position="745"/>
    </location>
</feature>
<dbReference type="PANTHER" id="PTHR10404:SF46">
    <property type="entry name" value="VACUOLAR PROTEIN SORTING-ASSOCIATED PROTEIN 70"/>
    <property type="match status" value="1"/>
</dbReference>
<dbReference type="GO" id="GO:0004180">
    <property type="term" value="F:carboxypeptidase activity"/>
    <property type="evidence" value="ECO:0007669"/>
    <property type="project" value="TreeGrafter"/>
</dbReference>
<organism evidence="7 8">
    <name type="scientific">Tilletiaria anomala (strain ATCC 24038 / CBS 436.72 / UBC 951)</name>
    <dbReference type="NCBI Taxonomy" id="1037660"/>
    <lineage>
        <taxon>Eukaryota</taxon>
        <taxon>Fungi</taxon>
        <taxon>Dikarya</taxon>
        <taxon>Basidiomycota</taxon>
        <taxon>Ustilaginomycotina</taxon>
        <taxon>Exobasidiomycetes</taxon>
        <taxon>Georgefischeriales</taxon>
        <taxon>Tilletiariaceae</taxon>
        <taxon>Tilletiaria</taxon>
    </lineage>
</organism>
<gene>
    <name evidence="7" type="ORF">K437DRAFT_269764</name>
</gene>
<proteinExistence type="inferred from homology"/>
<dbReference type="CDD" id="cd02121">
    <property type="entry name" value="PA_GCPII_like"/>
    <property type="match status" value="1"/>
</dbReference>
<dbReference type="Pfam" id="PF04253">
    <property type="entry name" value="TFR_dimer"/>
    <property type="match status" value="1"/>
</dbReference>
<dbReference type="InterPro" id="IPR007484">
    <property type="entry name" value="Peptidase_M28"/>
</dbReference>
<accession>A0A066VHP4</accession>
<dbReference type="InterPro" id="IPR036757">
    <property type="entry name" value="TFR-like_dimer_dom_sf"/>
</dbReference>
<protein>
    <submittedName>
        <fullName evidence="7">Zn-dependent exopeptidase</fullName>
    </submittedName>
</protein>
<dbReference type="EMBL" id="JMSN01000082">
    <property type="protein sequence ID" value="KDN41247.1"/>
    <property type="molecule type" value="Genomic_DNA"/>
</dbReference>
<evidence type="ECO:0000313" key="7">
    <source>
        <dbReference type="EMBL" id="KDN41247.1"/>
    </source>
</evidence>
<comment type="caution">
    <text evidence="7">The sequence shown here is derived from an EMBL/GenBank/DDBJ whole genome shotgun (WGS) entry which is preliminary data.</text>
</comment>
<dbReference type="InterPro" id="IPR007365">
    <property type="entry name" value="TFR-like_dimer_dom"/>
</dbReference>
<evidence type="ECO:0000256" key="2">
    <source>
        <dbReference type="SAM" id="MobiDB-lite"/>
    </source>
</evidence>
<dbReference type="PANTHER" id="PTHR10404">
    <property type="entry name" value="N-ACETYLATED-ALPHA-LINKED ACIDIC DIPEPTIDASE"/>
    <property type="match status" value="1"/>
</dbReference>
<evidence type="ECO:0000256" key="3">
    <source>
        <dbReference type="SAM" id="Phobius"/>
    </source>
</evidence>
<dbReference type="Gene3D" id="1.20.930.40">
    <property type="entry name" value="Transferrin receptor-like, dimerisation domain"/>
    <property type="match status" value="1"/>
</dbReference>
<dbReference type="SUPFAM" id="SSF47672">
    <property type="entry name" value="Transferrin receptor-like dimerisation domain"/>
    <property type="match status" value="1"/>
</dbReference>
<feature type="region of interest" description="Disordered" evidence="2">
    <location>
        <begin position="848"/>
        <end position="878"/>
    </location>
</feature>
<feature type="transmembrane region" description="Helical" evidence="3">
    <location>
        <begin position="37"/>
        <end position="58"/>
    </location>
</feature>
<reference evidence="7 8" key="1">
    <citation type="submission" date="2014-05" db="EMBL/GenBank/DDBJ databases">
        <title>Draft genome sequence of a rare smut relative, Tilletiaria anomala UBC 951.</title>
        <authorList>
            <consortium name="DOE Joint Genome Institute"/>
            <person name="Toome M."/>
            <person name="Kuo A."/>
            <person name="Henrissat B."/>
            <person name="Lipzen A."/>
            <person name="Tritt A."/>
            <person name="Yoshinaga Y."/>
            <person name="Zane M."/>
            <person name="Barry K."/>
            <person name="Grigoriev I.V."/>
            <person name="Spatafora J.W."/>
            <person name="Aimea M.C."/>
        </authorList>
    </citation>
    <scope>NUCLEOTIDE SEQUENCE [LARGE SCALE GENOMIC DNA]</scope>
    <source>
        <strain evidence="7 8">UBC 951</strain>
    </source>
</reference>
<evidence type="ECO:0000259" key="4">
    <source>
        <dbReference type="Pfam" id="PF02225"/>
    </source>
</evidence>
<dbReference type="Pfam" id="PF04389">
    <property type="entry name" value="Peptidase_M28"/>
    <property type="match status" value="1"/>
</dbReference>
<feature type="compositionally biased region" description="Basic residues" evidence="2">
    <location>
        <begin position="259"/>
        <end position="268"/>
    </location>
</feature>
<dbReference type="FunFam" id="3.50.30.30:FF:000008">
    <property type="entry name" value="Glutamate carboxypeptidase 2"/>
    <property type="match status" value="1"/>
</dbReference>
<dbReference type="AlphaFoldDB" id="A0A066VHP4"/>
<keyword evidence="3" id="KW-0472">Membrane</keyword>
<dbReference type="STRING" id="1037660.A0A066VHP4"/>
<dbReference type="Pfam" id="PF02225">
    <property type="entry name" value="PA"/>
    <property type="match status" value="1"/>
</dbReference>
<feature type="domain" description="Transferrin receptor-like dimerisation" evidence="5">
    <location>
        <begin position="881"/>
        <end position="966"/>
    </location>
</feature>
<dbReference type="FunCoup" id="A0A066VHP4">
    <property type="interactions" value="31"/>
</dbReference>
<dbReference type="OrthoDB" id="5841748at2759"/>
<dbReference type="RefSeq" id="XP_013241658.1">
    <property type="nucleotide sequence ID" value="XM_013386204.1"/>
</dbReference>
<feature type="domain" description="PA" evidence="4">
    <location>
        <begin position="367"/>
        <end position="457"/>
    </location>
</feature>
<dbReference type="InterPro" id="IPR046450">
    <property type="entry name" value="PA_dom_sf"/>
</dbReference>
<dbReference type="HOGENOM" id="CLU_005688_2_2_1"/>
<evidence type="ECO:0000256" key="1">
    <source>
        <dbReference type="ARBA" id="ARBA00005634"/>
    </source>
</evidence>
<dbReference type="Proteomes" id="UP000027361">
    <property type="component" value="Unassembled WGS sequence"/>
</dbReference>
<evidence type="ECO:0000313" key="8">
    <source>
        <dbReference type="Proteomes" id="UP000027361"/>
    </source>
</evidence>
<dbReference type="Gene3D" id="3.40.630.10">
    <property type="entry name" value="Zn peptidases"/>
    <property type="match status" value="1"/>
</dbReference>
<dbReference type="CDD" id="cd08022">
    <property type="entry name" value="M28_PSMA_like"/>
    <property type="match status" value="1"/>
</dbReference>
<dbReference type="SUPFAM" id="SSF53187">
    <property type="entry name" value="Zn-dependent exopeptidases"/>
    <property type="match status" value="1"/>
</dbReference>
<dbReference type="Gene3D" id="3.50.30.30">
    <property type="match status" value="1"/>
</dbReference>
<sequence length="972" mass="105178">MADEKKATVHVAEEGGVVAQAEYFDRLAKRSARRHRLVTLATLFLCGLCYYLLFGGTLPDWPHELQPISLMSDGSQGHWSPWSWLTHALPLGHRPACAGHRGGKPTHDPFNDSASEYGYLSYLSRSVGLRKPLHHALSVNGIACIDASRGGIGFGNKVDVSIASSPSQLEGSNLEQMYESLFLSIPSAEGARAANLLYANHTHVSSSKGDRNTAIYTAKRWGELLGVQMPEKIGKIVYEAGSTESQQAVKGSDGESGHYHHHHRRRRHFGTESSKNSKGNKGKHGKPHYGPTTDPRVWIDTYHVWINTPLNQSLVLTASPSAAVPHPEPIFTASLTEDQVGDDPNIPAEVSPTYHGYSKSGRVDYAQVVYANLGRKEDYDALDAAGISLQGRVALVRYGGPFRGLKVRGAEMRGAVACLIYTDPAEDGAVTLANGYAAYPDGPARQPSSIQRGSVQALSFYPGDPSTPGRPSYKNATRLLPHEADSLPAIPSLPLSYRDAAPLLRALQHHGRPASAMGTGRDWDGAVPGIAGEYWTGPAPDVVVSLQNFGELAVRKIWNAYAVIPGHVADEVVVLGNHRDAWTFGAADPSSGSAVFEQIVNGLGAMVSKGWKPLRTIMIASWDAEEFGLVGSTEHAEDFPDWIKANVIMYLNLDIAVSGSAFGGRASPSLVDLLADVAAKVDDPDSPLGANGKLAFPRGHALGSGSDFTSYLQHLGIASADMSFSRRETDPVYHYHSQYDSFNWMDNFGDPSWKRHVAVAKVFGLAALRSASNLFVPINTTAYAEELGRYVQNVERLPAAPAAATSAAADFGPLRRGVKRIVDAAAALDATKERLAARLRKALKHAHEADEIEDQLPAEKHNNHDGSRPDRRRGRREARQELRRIITEIRRVNAKATKFEQGFISEDGLVGRPWYKHLGVAPGRYLGYGATTLPGVTESITLDGGKGTQEEIDRLAAHLEKIAARLLVAGAQ</sequence>
<evidence type="ECO:0000259" key="6">
    <source>
        <dbReference type="Pfam" id="PF04389"/>
    </source>
</evidence>
<dbReference type="InterPro" id="IPR003137">
    <property type="entry name" value="PA_domain"/>
</dbReference>
<feature type="region of interest" description="Disordered" evidence="2">
    <location>
        <begin position="244"/>
        <end position="292"/>
    </location>
</feature>
<keyword evidence="3" id="KW-0812">Transmembrane</keyword>
<keyword evidence="8" id="KW-1185">Reference proteome</keyword>